<name>A0A2V1HTW8_9MICO</name>
<reference evidence="3 4" key="1">
    <citation type="submission" date="2018-05" db="EMBL/GenBank/DDBJ databases">
        <title>Amnibacterium sp. M8JJ-5, whole genome shotgun sequence.</title>
        <authorList>
            <person name="Tuo L."/>
        </authorList>
    </citation>
    <scope>NUCLEOTIDE SEQUENCE [LARGE SCALE GENOMIC DNA]</scope>
    <source>
        <strain evidence="3 4">M8JJ-5</strain>
    </source>
</reference>
<dbReference type="SMART" id="SM00507">
    <property type="entry name" value="HNHc"/>
    <property type="match status" value="1"/>
</dbReference>
<accession>A0A2V1HTW8</accession>
<feature type="compositionally biased region" description="Acidic residues" evidence="1">
    <location>
        <begin position="268"/>
        <end position="277"/>
    </location>
</feature>
<dbReference type="Proteomes" id="UP000244893">
    <property type="component" value="Unassembled WGS sequence"/>
</dbReference>
<protein>
    <recommendedName>
        <fullName evidence="2">HNH nuclease domain-containing protein</fullName>
    </recommendedName>
</protein>
<evidence type="ECO:0000313" key="3">
    <source>
        <dbReference type="EMBL" id="PVZ96013.1"/>
    </source>
</evidence>
<dbReference type="AlphaFoldDB" id="A0A2V1HTW8"/>
<dbReference type="EMBL" id="QEOP01000001">
    <property type="protein sequence ID" value="PVZ96013.1"/>
    <property type="molecule type" value="Genomic_DNA"/>
</dbReference>
<proteinExistence type="predicted"/>
<feature type="domain" description="HNH nuclease" evidence="2">
    <location>
        <begin position="387"/>
        <end position="439"/>
    </location>
</feature>
<organism evidence="3 4">
    <name type="scientific">Amnibacterium flavum</name>
    <dbReference type="NCBI Taxonomy" id="2173173"/>
    <lineage>
        <taxon>Bacteria</taxon>
        <taxon>Bacillati</taxon>
        <taxon>Actinomycetota</taxon>
        <taxon>Actinomycetes</taxon>
        <taxon>Micrococcales</taxon>
        <taxon>Microbacteriaceae</taxon>
        <taxon>Amnibacterium</taxon>
    </lineage>
</organism>
<dbReference type="CDD" id="cd00085">
    <property type="entry name" value="HNHc"/>
    <property type="match status" value="1"/>
</dbReference>
<comment type="caution">
    <text evidence="3">The sequence shown here is derived from an EMBL/GenBank/DDBJ whole genome shotgun (WGS) entry which is preliminary data.</text>
</comment>
<feature type="region of interest" description="Disordered" evidence="1">
    <location>
        <begin position="461"/>
        <end position="485"/>
    </location>
</feature>
<gene>
    <name evidence="3" type="ORF">DDQ50_06080</name>
</gene>
<evidence type="ECO:0000313" key="4">
    <source>
        <dbReference type="Proteomes" id="UP000244893"/>
    </source>
</evidence>
<dbReference type="Pfam" id="PF13391">
    <property type="entry name" value="HNH_2"/>
    <property type="match status" value="1"/>
</dbReference>
<feature type="region of interest" description="Disordered" evidence="1">
    <location>
        <begin position="261"/>
        <end position="285"/>
    </location>
</feature>
<dbReference type="Gene3D" id="1.10.30.50">
    <property type="match status" value="1"/>
</dbReference>
<dbReference type="OrthoDB" id="5177627at2"/>
<sequence length="485" mass="53304">MSEVGGRVRDMESTTTRRLAEQAARLDVRVESLRGIVSGSTVETLMSASDADLLDCTAEAIEVLRLAEAPVSAGIGEIARRSESTLPDPLARRLGEKSAASLIATRTRMPRAEAARFAQLGLSLTPREGLTGEILPPFFARVADTLADGAIGATAARTIVATLEHVEPHATLDDLEILEKALVHGASEQWSAQTLRDVCVEVQDRFDSDADLEARERASHERRFARETVRADGGSDWHLRSDAEGSPYIRAAIDMLIAPRRQPRFSDEDSAEPADDATADKRTMDQRRADAFRTLAQMALRSDDGELGGVDTTVVIHVTEAVATGDVQAEEEESREPDSAWIEGTEVAISGKTARRLAQNAEFVRLTVDFNGQPLRLGRTKRFFNRPQRRAMAARDGGCIWPDCDAPPRRCDAAHITPWSAGGPTDIDNGALLCHFHHRRFDEDGWLLQFIDGIPWFTPPPHVDSTRTPRQGGNRRRLAQQARRS</sequence>
<evidence type="ECO:0000256" key="1">
    <source>
        <dbReference type="SAM" id="MobiDB-lite"/>
    </source>
</evidence>
<keyword evidence="4" id="KW-1185">Reference proteome</keyword>
<feature type="compositionally biased region" description="Basic residues" evidence="1">
    <location>
        <begin position="473"/>
        <end position="485"/>
    </location>
</feature>
<dbReference type="InterPro" id="IPR003870">
    <property type="entry name" value="DUF222"/>
</dbReference>
<dbReference type="Pfam" id="PF02720">
    <property type="entry name" value="DUF222"/>
    <property type="match status" value="1"/>
</dbReference>
<dbReference type="InterPro" id="IPR003615">
    <property type="entry name" value="HNH_nuc"/>
</dbReference>
<evidence type="ECO:0000259" key="2">
    <source>
        <dbReference type="SMART" id="SM00507"/>
    </source>
</evidence>